<dbReference type="GO" id="GO:0016020">
    <property type="term" value="C:membrane"/>
    <property type="evidence" value="ECO:0007669"/>
    <property type="project" value="UniProtKB-SubCell"/>
</dbReference>
<dbReference type="PANTHER" id="PTHR42911">
    <property type="entry name" value="MODULATOR OF FTSH PROTEASE HFLC"/>
    <property type="match status" value="1"/>
</dbReference>
<gene>
    <name evidence="3" type="ORF">BWK73_03980</name>
</gene>
<dbReference type="EMBL" id="MTEJ01000005">
    <property type="protein sequence ID" value="OQX16365.1"/>
    <property type="molecule type" value="Genomic_DNA"/>
</dbReference>
<comment type="subcellular location">
    <subcellularLocation>
        <location evidence="1">Membrane</location>
        <topology evidence="1">Single-pass membrane protein</topology>
    </subcellularLocation>
</comment>
<comment type="caution">
    <text evidence="3">The sequence shown here is derived from an EMBL/GenBank/DDBJ whole genome shotgun (WGS) entry which is preliminary data.</text>
</comment>
<feature type="domain" description="Band 7" evidence="2">
    <location>
        <begin position="32"/>
        <end position="194"/>
    </location>
</feature>
<dbReference type="Proteomes" id="UP000192491">
    <property type="component" value="Unassembled WGS sequence"/>
</dbReference>
<evidence type="ECO:0000313" key="4">
    <source>
        <dbReference type="Proteomes" id="UP000192491"/>
    </source>
</evidence>
<evidence type="ECO:0000313" key="3">
    <source>
        <dbReference type="EMBL" id="OQX16365.1"/>
    </source>
</evidence>
<sequence length="291" mass="32782">MESTSVSHAKPSKKRFWFWLLFWVGLLTLLLNTPFAVKEGHIGILNRLDQTQQAVGTGMHLKIPLLESVQILDTRTRLVSQEMQVFSKEQLGITLKVSANWRIQPAQGLTFFQEFQLPEQFESRILSPQLKAITSKVIGQQEVTALLNKQDSIIQNIYTTLDQVLITDSVKIDSIQIENIGLPEQYQKSVETLLTEQNLAKAEQLKIEKDKASLAAQLDTAEAAKTIKQNDADAEAYATIKKGEAEAKAIRLQVEALQQNRTVVDYLRVRKWDGKLAPGMEGNNTWKLPGE</sequence>
<reference evidence="3 4" key="1">
    <citation type="submission" date="2017-01" db="EMBL/GenBank/DDBJ databases">
        <title>Novel large sulfur bacteria in the metagenomes of groundwater-fed chemosynthetic microbial mats in the Lake Huron basin.</title>
        <authorList>
            <person name="Sharrar A.M."/>
            <person name="Flood B.E."/>
            <person name="Bailey J.V."/>
            <person name="Jones D.S."/>
            <person name="Biddanda B."/>
            <person name="Ruberg S.A."/>
            <person name="Marcus D.N."/>
            <person name="Dick G.J."/>
        </authorList>
    </citation>
    <scope>NUCLEOTIDE SEQUENCE [LARGE SCALE GENOMIC DNA]</scope>
    <source>
        <strain evidence="3">A8</strain>
    </source>
</reference>
<dbReference type="SUPFAM" id="SSF117892">
    <property type="entry name" value="Band 7/SPFH domain"/>
    <property type="match status" value="1"/>
</dbReference>
<name>A0A1Y1QYK7_9GAMM</name>
<dbReference type="InterPro" id="IPR001107">
    <property type="entry name" value="Band_7"/>
</dbReference>
<evidence type="ECO:0000259" key="2">
    <source>
        <dbReference type="SMART" id="SM00244"/>
    </source>
</evidence>
<dbReference type="SMART" id="SM00244">
    <property type="entry name" value="PHB"/>
    <property type="match status" value="1"/>
</dbReference>
<dbReference type="InterPro" id="IPR036013">
    <property type="entry name" value="Band_7/SPFH_dom_sf"/>
</dbReference>
<protein>
    <recommendedName>
        <fullName evidence="2">Band 7 domain-containing protein</fullName>
    </recommendedName>
</protein>
<evidence type="ECO:0000256" key="1">
    <source>
        <dbReference type="ARBA" id="ARBA00004167"/>
    </source>
</evidence>
<proteinExistence type="predicted"/>
<accession>A0A1Y1QYK7</accession>
<organism evidence="3 4">
    <name type="scientific">Thiothrix lacustris</name>
    <dbReference type="NCBI Taxonomy" id="525917"/>
    <lineage>
        <taxon>Bacteria</taxon>
        <taxon>Pseudomonadati</taxon>
        <taxon>Pseudomonadota</taxon>
        <taxon>Gammaproteobacteria</taxon>
        <taxon>Thiotrichales</taxon>
        <taxon>Thiotrichaceae</taxon>
        <taxon>Thiothrix</taxon>
    </lineage>
</organism>
<dbReference type="AlphaFoldDB" id="A0A1Y1QYK7"/>
<dbReference type="PANTHER" id="PTHR42911:SF2">
    <property type="entry name" value="PROHIBITIN FAMILY PROTEIN"/>
    <property type="match status" value="1"/>
</dbReference>
<dbReference type="Gene3D" id="3.30.479.30">
    <property type="entry name" value="Band 7 domain"/>
    <property type="match status" value="1"/>
</dbReference>
<dbReference type="Pfam" id="PF01145">
    <property type="entry name" value="Band_7"/>
    <property type="match status" value="1"/>
</dbReference>